<evidence type="ECO:0000313" key="3">
    <source>
        <dbReference type="EMBL" id="GAA4448225.1"/>
    </source>
</evidence>
<dbReference type="PANTHER" id="PTHR44103">
    <property type="entry name" value="PROPROTEIN CONVERTASE P"/>
    <property type="match status" value="1"/>
</dbReference>
<feature type="chain" id="PRO_5045714343" description="Secretion system C-terminal sorting domain-containing protein" evidence="1">
    <location>
        <begin position="21"/>
        <end position="759"/>
    </location>
</feature>
<dbReference type="NCBIfam" id="TIGR04183">
    <property type="entry name" value="Por_Secre_tail"/>
    <property type="match status" value="1"/>
</dbReference>
<proteinExistence type="predicted"/>
<accession>A0ABP8MC82</accession>
<keyword evidence="1" id="KW-0732">Signal</keyword>
<reference evidence="4" key="1">
    <citation type="journal article" date="2019" name="Int. J. Syst. Evol. Microbiol.">
        <title>The Global Catalogue of Microorganisms (GCM) 10K type strain sequencing project: providing services to taxonomists for standard genome sequencing and annotation.</title>
        <authorList>
            <consortium name="The Broad Institute Genomics Platform"/>
            <consortium name="The Broad Institute Genome Sequencing Center for Infectious Disease"/>
            <person name="Wu L."/>
            <person name="Ma J."/>
        </authorList>
    </citation>
    <scope>NUCLEOTIDE SEQUENCE [LARGE SCALE GENOMIC DNA]</scope>
    <source>
        <strain evidence="4">JCM 31921</strain>
    </source>
</reference>
<evidence type="ECO:0000313" key="4">
    <source>
        <dbReference type="Proteomes" id="UP001501410"/>
    </source>
</evidence>
<evidence type="ECO:0000259" key="2">
    <source>
        <dbReference type="Pfam" id="PF18962"/>
    </source>
</evidence>
<dbReference type="Gene3D" id="2.130.10.130">
    <property type="entry name" value="Integrin alpha, N-terminal"/>
    <property type="match status" value="1"/>
</dbReference>
<evidence type="ECO:0000256" key="1">
    <source>
        <dbReference type="SAM" id="SignalP"/>
    </source>
</evidence>
<dbReference type="InterPro" id="IPR028994">
    <property type="entry name" value="Integrin_alpha_N"/>
</dbReference>
<feature type="signal peptide" evidence="1">
    <location>
        <begin position="1"/>
        <end position="20"/>
    </location>
</feature>
<dbReference type="InterPro" id="IPR026444">
    <property type="entry name" value="Secre_tail"/>
</dbReference>
<dbReference type="SUPFAM" id="SSF69318">
    <property type="entry name" value="Integrin alpha N-terminal domain"/>
    <property type="match status" value="2"/>
</dbReference>
<dbReference type="Proteomes" id="UP001501410">
    <property type="component" value="Unassembled WGS sequence"/>
</dbReference>
<feature type="domain" description="Secretion system C-terminal sorting" evidence="2">
    <location>
        <begin position="683"/>
        <end position="751"/>
    </location>
</feature>
<protein>
    <recommendedName>
        <fullName evidence="2">Secretion system C-terminal sorting domain-containing protein</fullName>
    </recommendedName>
</protein>
<sequence>MKRLLSLTALMLGSYGIANAQFEGNVYVEDSSVTITESGDKKELAWCGGFNNPQFSLADLNNDGLSDLVVYFPDQPYIKTFLNFGTASHPNYRYRPQYAKNFPICNNYLIMRDYNRDGIMDLFHSGGVGFTAYKGYYNGSNELCFSLYKGLYYNNDKKTIGWVNAEVNPGDIPSIVDVDNDGDLDFLSYYGDGYYMNWYQNMQVENGYATDSITVRLADHCWGKMIQGVLRTHTLGIYCDNSALSRTTDDAGTSKITDGGNAPCLLDMDGDGDYDVLDGHRAFDYVVYLENSKAATGLRDSMVYQDTAWTTLGDTVKIAQWAAVFHLDIDQDGNRDLLVSPNGTGGSEDYRCVRFFRNIASDSHPSFKLESDSLFTSEMIDVGSGAYPFFYDYNRDGKPDLFIGNKGYYEKSTGLYIGSVMYLENTSTPGNPSFSIIDRNFLNLQSKRFRGISVGIGDVDNDGKDDFVMGHTNGYVDYIKNTAVSASARPVWSLSSLDTVRDFVKDPVSCNGTAVPVIYDMNADGVKDIVLGDQSGYLYYYQNASTTAGSSSFVFTNDQLGFAKVDPEKVTVGNSAPFIGKIDNTGRDYLLVGSRSGRLFRFSGFEGGAIFGYFTRLDSAYSNILSQNYRTSSFLSAPAVADIDGDGKYEMVVGNTHGGLFFYKQDKTVSISETAAGSKTISVYPNPAAQQLFIHQQQTKFPQHTSVIIYNTLGQEVTRETNNAENFTISISVAGLIPGFYYCQIDQNGVQTSIPFIKQ</sequence>
<dbReference type="Pfam" id="PF18962">
    <property type="entry name" value="Por_Secre_tail"/>
    <property type="match status" value="1"/>
</dbReference>
<comment type="caution">
    <text evidence="3">The sequence shown here is derived from an EMBL/GenBank/DDBJ whole genome shotgun (WGS) entry which is preliminary data.</text>
</comment>
<keyword evidence="4" id="KW-1185">Reference proteome</keyword>
<dbReference type="RefSeq" id="WP_344821465.1">
    <property type="nucleotide sequence ID" value="NZ_BAABEZ010000001.1"/>
</dbReference>
<gene>
    <name evidence="3" type="ORF">GCM10023092_00380</name>
</gene>
<organism evidence="3 4">
    <name type="scientific">Rurimicrobium arvi</name>
    <dbReference type="NCBI Taxonomy" id="2049916"/>
    <lineage>
        <taxon>Bacteria</taxon>
        <taxon>Pseudomonadati</taxon>
        <taxon>Bacteroidota</taxon>
        <taxon>Chitinophagia</taxon>
        <taxon>Chitinophagales</taxon>
        <taxon>Chitinophagaceae</taxon>
        <taxon>Rurimicrobium</taxon>
    </lineage>
</organism>
<name>A0ABP8MC82_9BACT</name>
<dbReference type="EMBL" id="BAABEZ010000001">
    <property type="protein sequence ID" value="GAA4448225.1"/>
    <property type="molecule type" value="Genomic_DNA"/>
</dbReference>
<dbReference type="PANTHER" id="PTHR44103:SF1">
    <property type="entry name" value="PROPROTEIN CONVERTASE P"/>
    <property type="match status" value="1"/>
</dbReference>